<dbReference type="GO" id="GO:0030420">
    <property type="term" value="P:establishment of competence for transformation"/>
    <property type="evidence" value="ECO:0007669"/>
    <property type="project" value="UniProtKB-KW"/>
</dbReference>
<keyword evidence="3" id="KW-0812">Transmembrane</keyword>
<keyword evidence="3" id="KW-0472">Membrane</keyword>
<feature type="transmembrane region" description="Helical" evidence="3">
    <location>
        <begin position="12"/>
        <end position="34"/>
    </location>
</feature>
<sequence>MMYVKNSKGLTLIELLATLSISIIILGLVSSVLIQSYRSMEVSNTHIDLRQEANIIITMLANAHEKNNYEIFYSKTGNDKWEIMIGDQKIKSRDYDLVVKIFSGNSTLEINTSITDPQSISLPFTVNVKEPLHVDELRLTNINDPTKSFELSTIISRL</sequence>
<dbReference type="AlphaFoldDB" id="A0A1S2LDK8"/>
<protein>
    <recommendedName>
        <fullName evidence="6">Prepilin-type N-terminal cleavage/methylation domain-containing protein</fullName>
    </recommendedName>
</protein>
<dbReference type="EMBL" id="MLQR01000050">
    <property type="protein sequence ID" value="OIJ10578.1"/>
    <property type="molecule type" value="Genomic_DNA"/>
</dbReference>
<organism evidence="4 5">
    <name type="scientific">Anaerobacillus alkalilacustris</name>
    <dbReference type="NCBI Taxonomy" id="393763"/>
    <lineage>
        <taxon>Bacteria</taxon>
        <taxon>Bacillati</taxon>
        <taxon>Bacillota</taxon>
        <taxon>Bacilli</taxon>
        <taxon>Bacillales</taxon>
        <taxon>Bacillaceae</taxon>
        <taxon>Anaerobacillus</taxon>
    </lineage>
</organism>
<evidence type="ECO:0000313" key="4">
    <source>
        <dbReference type="EMBL" id="OIJ10578.1"/>
    </source>
</evidence>
<evidence type="ECO:0008006" key="6">
    <source>
        <dbReference type="Google" id="ProtNLM"/>
    </source>
</evidence>
<dbReference type="GO" id="GO:0009986">
    <property type="term" value="C:cell surface"/>
    <property type="evidence" value="ECO:0007669"/>
    <property type="project" value="UniProtKB-SubCell"/>
</dbReference>
<proteinExistence type="predicted"/>
<evidence type="ECO:0000256" key="3">
    <source>
        <dbReference type="SAM" id="Phobius"/>
    </source>
</evidence>
<reference evidence="4 5" key="1">
    <citation type="submission" date="2016-10" db="EMBL/GenBank/DDBJ databases">
        <title>Draft genome sequences of four alkaliphilic bacteria belonging to the Anaerobacillus genus.</title>
        <authorList>
            <person name="Bassil N.M."/>
            <person name="Lloyd J.R."/>
        </authorList>
    </citation>
    <scope>NUCLEOTIDE SEQUENCE [LARGE SCALE GENOMIC DNA]</scope>
    <source>
        <strain evidence="4 5">DSM 18345</strain>
    </source>
</reference>
<evidence type="ECO:0000256" key="1">
    <source>
        <dbReference type="ARBA" id="ARBA00004241"/>
    </source>
</evidence>
<dbReference type="Proteomes" id="UP000179524">
    <property type="component" value="Unassembled WGS sequence"/>
</dbReference>
<name>A0A1S2LDK8_9BACI</name>
<comment type="caution">
    <text evidence="4">The sequence shown here is derived from an EMBL/GenBank/DDBJ whole genome shotgun (WGS) entry which is preliminary data.</text>
</comment>
<evidence type="ECO:0000256" key="2">
    <source>
        <dbReference type="ARBA" id="ARBA00023287"/>
    </source>
</evidence>
<comment type="subcellular location">
    <subcellularLocation>
        <location evidence="1">Cell surface</location>
    </subcellularLocation>
</comment>
<accession>A0A1S2LDK8</accession>
<keyword evidence="2" id="KW-0178">Competence</keyword>
<evidence type="ECO:0000313" key="5">
    <source>
        <dbReference type="Proteomes" id="UP000179524"/>
    </source>
</evidence>
<keyword evidence="3" id="KW-1133">Transmembrane helix</keyword>
<dbReference type="PROSITE" id="PS00409">
    <property type="entry name" value="PROKAR_NTER_METHYL"/>
    <property type="match status" value="1"/>
</dbReference>
<gene>
    <name evidence="4" type="ORF">BKP37_18785</name>
</gene>
<dbReference type="InterPro" id="IPR012902">
    <property type="entry name" value="N_methyl_site"/>
</dbReference>
<keyword evidence="5" id="KW-1185">Reference proteome</keyword>